<keyword evidence="9" id="KW-1185">Reference proteome</keyword>
<dbReference type="GO" id="GO:0003755">
    <property type="term" value="F:peptidyl-prolyl cis-trans isomerase activity"/>
    <property type="evidence" value="ECO:0007669"/>
    <property type="project" value="UniProtKB-UniRule"/>
</dbReference>
<keyword evidence="4 5" id="KW-0413">Isomerase</keyword>
<dbReference type="EC" id="5.2.1.8" evidence="6"/>
<dbReference type="Gene3D" id="3.30.70.2210">
    <property type="match status" value="1"/>
</dbReference>
<feature type="domain" description="PPIase FKBP-type" evidence="7">
    <location>
        <begin position="4"/>
        <end position="91"/>
    </location>
</feature>
<dbReference type="Proteomes" id="UP000195137">
    <property type="component" value="Unassembled WGS sequence"/>
</dbReference>
<comment type="catalytic activity">
    <reaction evidence="1 5 6">
        <text>[protein]-peptidylproline (omega=180) = [protein]-peptidylproline (omega=0)</text>
        <dbReference type="Rhea" id="RHEA:16237"/>
        <dbReference type="Rhea" id="RHEA-COMP:10747"/>
        <dbReference type="Rhea" id="RHEA-COMP:10748"/>
        <dbReference type="ChEBI" id="CHEBI:83833"/>
        <dbReference type="ChEBI" id="CHEBI:83834"/>
        <dbReference type="EC" id="5.2.1.8"/>
    </reaction>
</comment>
<organism evidence="8 9">
    <name type="scientific">Methanonatronarchaeum thermophilum</name>
    <dbReference type="NCBI Taxonomy" id="1927129"/>
    <lineage>
        <taxon>Archaea</taxon>
        <taxon>Methanobacteriati</taxon>
        <taxon>Methanobacteriota</taxon>
        <taxon>Methanonatronarchaeia</taxon>
        <taxon>Methanonatronarchaeales</taxon>
        <taxon>Methanonatronarchaeaceae</taxon>
        <taxon>Methanonatronarchaeum</taxon>
    </lineage>
</organism>
<accession>A0A1Y3GBV7</accession>
<protein>
    <recommendedName>
        <fullName evidence="6">Peptidyl-prolyl cis-trans isomerase</fullName>
        <ecNumber evidence="6">5.2.1.8</ecNumber>
    </recommendedName>
</protein>
<comment type="similarity">
    <text evidence="2 6">Belongs to the FKBP-type PPIase family.</text>
</comment>
<gene>
    <name evidence="8" type="ORF">AMET1_0603</name>
</gene>
<comment type="caution">
    <text evidence="8">The sequence shown here is derived from an EMBL/GenBank/DDBJ whole genome shotgun (WGS) entry which is preliminary data.</text>
</comment>
<dbReference type="Pfam" id="PF00254">
    <property type="entry name" value="FKBP_C"/>
    <property type="match status" value="1"/>
</dbReference>
<dbReference type="RefSeq" id="WP_086637006.1">
    <property type="nucleotide sequence ID" value="NZ_MRZU01000003.1"/>
</dbReference>
<reference evidence="8 9" key="1">
    <citation type="submission" date="2016-12" db="EMBL/GenBank/DDBJ databases">
        <title>Discovery of methanogenic haloarchaea.</title>
        <authorList>
            <person name="Sorokin D.Y."/>
            <person name="Makarova K.S."/>
            <person name="Abbas B."/>
            <person name="Ferrer M."/>
            <person name="Golyshin P.N."/>
        </authorList>
    </citation>
    <scope>NUCLEOTIDE SEQUENCE [LARGE SCALE GENOMIC DNA]</scope>
    <source>
        <strain evidence="8">AMET1</strain>
    </source>
</reference>
<evidence type="ECO:0000256" key="1">
    <source>
        <dbReference type="ARBA" id="ARBA00000971"/>
    </source>
</evidence>
<proteinExistence type="inferred from homology"/>
<evidence type="ECO:0000256" key="3">
    <source>
        <dbReference type="ARBA" id="ARBA00023110"/>
    </source>
</evidence>
<dbReference type="SUPFAM" id="SSF54534">
    <property type="entry name" value="FKBP-like"/>
    <property type="match status" value="1"/>
</dbReference>
<dbReference type="EMBL" id="MRZU01000003">
    <property type="protein sequence ID" value="OUJ18952.1"/>
    <property type="molecule type" value="Genomic_DNA"/>
</dbReference>
<evidence type="ECO:0000259" key="7">
    <source>
        <dbReference type="PROSITE" id="PS50059"/>
    </source>
</evidence>
<dbReference type="PANTHER" id="PTHR47861">
    <property type="entry name" value="FKBP-TYPE PEPTIDYL-PROLYL CIS-TRANS ISOMERASE SLYD"/>
    <property type="match status" value="1"/>
</dbReference>
<evidence type="ECO:0000256" key="6">
    <source>
        <dbReference type="RuleBase" id="RU003915"/>
    </source>
</evidence>
<dbReference type="Pfam" id="PF18046">
    <property type="entry name" value="FKBP26_C"/>
    <property type="match status" value="1"/>
</dbReference>
<sequence>MEEGDFVKINYTGKIEDNIVFDTTSEEVAEENNLDLDVSYGAKTIILGAGHMVDGLEQALFDAEIGEENKVEVPPELGFGERKDELVRSFPKREFEKKYQQNPQKGMQVEIEGRKGVVISVVGGKVRVDFNHPLAGETLNYEYTVEEIIEEDEEKIKALISLFVDNLTADEFDLTLDEEVEIKVPRHANYNMMWIYSKPRIVENIIEYMDYDKVRLIEEYTDEQENLENIMDTEEPTEIKEEIKEEQQK</sequence>
<dbReference type="InterPro" id="IPR048261">
    <property type="entry name" value="SlpA/SlyD-like_ins_sf"/>
</dbReference>
<keyword evidence="3 5" id="KW-0697">Rotamase</keyword>
<dbReference type="InterPro" id="IPR046357">
    <property type="entry name" value="PPIase_dom_sf"/>
</dbReference>
<dbReference type="Gene3D" id="2.40.10.330">
    <property type="match status" value="1"/>
</dbReference>
<evidence type="ECO:0000313" key="9">
    <source>
        <dbReference type="Proteomes" id="UP000195137"/>
    </source>
</evidence>
<dbReference type="InterPro" id="IPR040825">
    <property type="entry name" value="FKBP26_C"/>
</dbReference>
<dbReference type="PANTHER" id="PTHR47861:SF2">
    <property type="entry name" value="LONG-TYPE PEPTIDYL-PROLYL CIS-TRANS ISOMERASE"/>
    <property type="match status" value="1"/>
</dbReference>
<dbReference type="Gene3D" id="3.10.50.40">
    <property type="match status" value="1"/>
</dbReference>
<evidence type="ECO:0000256" key="5">
    <source>
        <dbReference type="PROSITE-ProRule" id="PRU00277"/>
    </source>
</evidence>
<evidence type="ECO:0000313" key="8">
    <source>
        <dbReference type="EMBL" id="OUJ18952.1"/>
    </source>
</evidence>
<dbReference type="OrthoDB" id="8615at2157"/>
<evidence type="ECO:0000256" key="2">
    <source>
        <dbReference type="ARBA" id="ARBA00006577"/>
    </source>
</evidence>
<dbReference type="PROSITE" id="PS50059">
    <property type="entry name" value="FKBP_PPIASE"/>
    <property type="match status" value="1"/>
</dbReference>
<evidence type="ECO:0000256" key="4">
    <source>
        <dbReference type="ARBA" id="ARBA00023235"/>
    </source>
</evidence>
<dbReference type="Pfam" id="PF22199">
    <property type="entry name" value="FKBP26_IF"/>
    <property type="match status" value="1"/>
</dbReference>
<name>A0A1Y3GBV7_9EURY</name>
<dbReference type="InterPro" id="IPR054016">
    <property type="entry name" value="FKBP26_IF"/>
</dbReference>
<dbReference type="InterPro" id="IPR001179">
    <property type="entry name" value="PPIase_FKBP_dom"/>
</dbReference>
<dbReference type="AlphaFoldDB" id="A0A1Y3GBV7"/>